<sequence>MGTKIISISEAVYTKLDAERWKGESFDDVITRLTEKKSLMNIVGFLKKEDAEELETVIKEMRKKSRDRTLRIIEETK</sequence>
<organism evidence="2">
    <name type="scientific">Candidatus Methanophaga sp. ANME-1 ERB7</name>
    <dbReference type="NCBI Taxonomy" id="2759913"/>
    <lineage>
        <taxon>Archaea</taxon>
        <taxon>Methanobacteriati</taxon>
        <taxon>Methanobacteriota</taxon>
        <taxon>Stenosarchaea group</taxon>
        <taxon>Methanomicrobia</taxon>
        <taxon>Candidatus Methanophagales</taxon>
        <taxon>Candidatus Methanophagaceae</taxon>
        <taxon>Candidatus Methanophaga</taxon>
    </lineage>
</organism>
<keyword evidence="1" id="KW-1277">Toxin-antitoxin system</keyword>
<reference evidence="2" key="1">
    <citation type="submission" date="2020-06" db="EMBL/GenBank/DDBJ databases">
        <title>Unique genomic features of the anaerobic methanotrophic archaea.</title>
        <authorList>
            <person name="Chadwick G.L."/>
            <person name="Skennerton C.T."/>
            <person name="Laso-Perez R."/>
            <person name="Leu A.O."/>
            <person name="Speth D.R."/>
            <person name="Yu H."/>
            <person name="Morgan-Lang C."/>
            <person name="Hatzenpichler R."/>
            <person name="Goudeau D."/>
            <person name="Malmstrom R."/>
            <person name="Brazelton W.J."/>
            <person name="Woyke T."/>
            <person name="Hallam S.J."/>
            <person name="Tyson G.W."/>
            <person name="Wegener G."/>
            <person name="Boetius A."/>
            <person name="Orphan V."/>
        </authorList>
    </citation>
    <scope>NUCLEOTIDE SEQUENCE</scope>
</reference>
<dbReference type="AlphaFoldDB" id="A0A7G9Z4Y8"/>
<dbReference type="EMBL" id="MT631609">
    <property type="protein sequence ID" value="QNO55322.1"/>
    <property type="molecule type" value="Genomic_DNA"/>
</dbReference>
<protein>
    <recommendedName>
        <fullName evidence="3">Antitoxin</fullName>
    </recommendedName>
</protein>
<evidence type="ECO:0000313" key="2">
    <source>
        <dbReference type="EMBL" id="QNO55322.1"/>
    </source>
</evidence>
<evidence type="ECO:0000256" key="1">
    <source>
        <dbReference type="ARBA" id="ARBA00022649"/>
    </source>
</evidence>
<evidence type="ECO:0008006" key="3">
    <source>
        <dbReference type="Google" id="ProtNLM"/>
    </source>
</evidence>
<accession>A0A7G9Z4Y8</accession>
<name>A0A7G9Z4Y8_9EURY</name>
<gene>
    <name evidence="2" type="ORF">NDMCNHHP_00022</name>
</gene>
<dbReference type="InterPro" id="IPR003847">
    <property type="entry name" value="Put_antitoxin"/>
</dbReference>
<dbReference type="Pfam" id="PF02697">
    <property type="entry name" value="VAPB_antitox"/>
    <property type="match status" value="1"/>
</dbReference>
<proteinExistence type="predicted"/>